<dbReference type="PANTHER" id="PTHR43214">
    <property type="entry name" value="TWO-COMPONENT RESPONSE REGULATOR"/>
    <property type="match status" value="1"/>
</dbReference>
<dbReference type="CDD" id="cd06170">
    <property type="entry name" value="LuxR_C_like"/>
    <property type="match status" value="1"/>
</dbReference>
<dbReference type="SMART" id="SM00448">
    <property type="entry name" value="REC"/>
    <property type="match status" value="1"/>
</dbReference>
<dbReference type="GO" id="GO:0006355">
    <property type="term" value="P:regulation of DNA-templated transcription"/>
    <property type="evidence" value="ECO:0007669"/>
    <property type="project" value="InterPro"/>
</dbReference>
<dbReference type="InterPro" id="IPR001789">
    <property type="entry name" value="Sig_transdc_resp-reg_receiver"/>
</dbReference>
<gene>
    <name evidence="10" type="primary">vraR_3</name>
    <name evidence="10" type="ORF">SPSYN_01910</name>
</gene>
<evidence type="ECO:0000259" key="9">
    <source>
        <dbReference type="PROSITE" id="PS50110"/>
    </source>
</evidence>
<dbReference type="EMBL" id="LSRS01000003">
    <property type="protein sequence ID" value="KAF1085762.1"/>
    <property type="molecule type" value="Genomic_DNA"/>
</dbReference>
<comment type="function">
    <text evidence="6">May play the central regulatory role in sporulation. It may be an element of the effector pathway responsible for the activation of sporulation genes in response to nutritional stress. Spo0A may act in concert with spo0H (a sigma factor) to control the expression of some genes that are critical to the sporulation process.</text>
</comment>
<evidence type="ECO:0000256" key="4">
    <source>
        <dbReference type="ARBA" id="ARBA00023125"/>
    </source>
</evidence>
<keyword evidence="3" id="KW-0805">Transcription regulation</keyword>
<dbReference type="Pfam" id="PF00196">
    <property type="entry name" value="GerE"/>
    <property type="match status" value="1"/>
</dbReference>
<comment type="caution">
    <text evidence="10">The sequence shown here is derived from an EMBL/GenBank/DDBJ whole genome shotgun (WGS) entry which is preliminary data.</text>
</comment>
<dbReference type="AlphaFoldDB" id="A0A9D2WSF5"/>
<dbReference type="InterPro" id="IPR016032">
    <property type="entry name" value="Sig_transdc_resp-reg_C-effctor"/>
</dbReference>
<dbReference type="PROSITE" id="PS00622">
    <property type="entry name" value="HTH_LUXR_1"/>
    <property type="match status" value="1"/>
</dbReference>
<evidence type="ECO:0000256" key="7">
    <source>
        <dbReference type="PROSITE-ProRule" id="PRU00169"/>
    </source>
</evidence>
<keyword evidence="11" id="KW-1185">Reference proteome</keyword>
<dbReference type="SMART" id="SM00421">
    <property type="entry name" value="HTH_LUXR"/>
    <property type="match status" value="1"/>
</dbReference>
<dbReference type="PRINTS" id="PR00038">
    <property type="entry name" value="HTHLUXR"/>
</dbReference>
<dbReference type="SUPFAM" id="SSF46894">
    <property type="entry name" value="C-terminal effector domain of the bipartite response regulators"/>
    <property type="match status" value="1"/>
</dbReference>
<dbReference type="GO" id="GO:0000160">
    <property type="term" value="P:phosphorelay signal transduction system"/>
    <property type="evidence" value="ECO:0007669"/>
    <property type="project" value="InterPro"/>
</dbReference>
<dbReference type="Gene3D" id="3.40.50.2300">
    <property type="match status" value="1"/>
</dbReference>
<accession>A0A9D2WSF5</accession>
<dbReference type="GO" id="GO:0003677">
    <property type="term" value="F:DNA binding"/>
    <property type="evidence" value="ECO:0007669"/>
    <property type="project" value="UniProtKB-KW"/>
</dbReference>
<keyword evidence="2 7" id="KW-0597">Phosphoprotein</keyword>
<protein>
    <recommendedName>
        <fullName evidence="1">Stage 0 sporulation protein A homolog</fullName>
    </recommendedName>
</protein>
<name>A0A9D2WSF5_9FIRM</name>
<evidence type="ECO:0000256" key="1">
    <source>
        <dbReference type="ARBA" id="ARBA00018672"/>
    </source>
</evidence>
<dbReference type="InterPro" id="IPR000792">
    <property type="entry name" value="Tscrpt_reg_LuxR_C"/>
</dbReference>
<evidence type="ECO:0000259" key="8">
    <source>
        <dbReference type="PROSITE" id="PS50043"/>
    </source>
</evidence>
<dbReference type="InterPro" id="IPR058245">
    <property type="entry name" value="NreC/VraR/RcsB-like_REC"/>
</dbReference>
<organism evidence="10 11">
    <name type="scientific">Sporotomaculum syntrophicum</name>
    <dbReference type="NCBI Taxonomy" id="182264"/>
    <lineage>
        <taxon>Bacteria</taxon>
        <taxon>Bacillati</taxon>
        <taxon>Bacillota</taxon>
        <taxon>Clostridia</taxon>
        <taxon>Eubacteriales</taxon>
        <taxon>Desulfallaceae</taxon>
        <taxon>Sporotomaculum</taxon>
    </lineage>
</organism>
<feature type="modified residue" description="4-aspartylphosphate" evidence="7">
    <location>
        <position position="56"/>
    </location>
</feature>
<reference evidence="10" key="1">
    <citation type="submission" date="2016-02" db="EMBL/GenBank/DDBJ databases">
        <title>Draft Genome Sequence of Sporotomaculum syntrophicum Strain FB, a Syntrophic Benzoate Degrader.</title>
        <authorList>
            <person name="Nobu M.K."/>
            <person name="Narihiro T."/>
            <person name="Qiu Y.-L."/>
            <person name="Ohashi A."/>
            <person name="Liu W.-T."/>
            <person name="Yuji S."/>
        </authorList>
    </citation>
    <scope>NUCLEOTIDE SEQUENCE</scope>
    <source>
        <strain evidence="10">FB</strain>
    </source>
</reference>
<dbReference type="RefSeq" id="WP_161822186.1">
    <property type="nucleotide sequence ID" value="NZ_LSRS01000003.1"/>
</dbReference>
<evidence type="ECO:0000313" key="11">
    <source>
        <dbReference type="Proteomes" id="UP000798488"/>
    </source>
</evidence>
<dbReference type="SUPFAM" id="SSF52172">
    <property type="entry name" value="CheY-like"/>
    <property type="match status" value="1"/>
</dbReference>
<sequence>MSQIRIMIVDDHPMIREGLATMLATCDDINIVGACESGDEANIHAPQMQPDIILMDIKMKGTNGIDAAKQILKNLPQVKIIFLTVFEDAEFMRQALQVGAVGYILKNVTKEKLIESIRRAHRGETIIDPTVFNTIVNDYIKLSNLAEETEEDAPPKLDFTPREKEILYHLTMGMTNKEISATTHLAVDTIKTHLRNIFRKMSVKNRSQAINHGIKYFNSHIQ</sequence>
<feature type="domain" description="HTH luxR-type" evidence="8">
    <location>
        <begin position="152"/>
        <end position="217"/>
    </location>
</feature>
<dbReference type="InterPro" id="IPR011006">
    <property type="entry name" value="CheY-like_superfamily"/>
</dbReference>
<dbReference type="PANTHER" id="PTHR43214:SF43">
    <property type="entry name" value="TWO-COMPONENT RESPONSE REGULATOR"/>
    <property type="match status" value="1"/>
</dbReference>
<evidence type="ECO:0000313" key="10">
    <source>
        <dbReference type="EMBL" id="KAF1085762.1"/>
    </source>
</evidence>
<proteinExistence type="predicted"/>
<keyword evidence="4" id="KW-0238">DNA-binding</keyword>
<dbReference type="OrthoDB" id="9779069at2"/>
<dbReference type="Pfam" id="PF00072">
    <property type="entry name" value="Response_reg"/>
    <property type="match status" value="1"/>
</dbReference>
<dbReference type="PROSITE" id="PS50110">
    <property type="entry name" value="RESPONSE_REGULATORY"/>
    <property type="match status" value="1"/>
</dbReference>
<keyword evidence="5" id="KW-0804">Transcription</keyword>
<dbReference type="PROSITE" id="PS50043">
    <property type="entry name" value="HTH_LUXR_2"/>
    <property type="match status" value="1"/>
</dbReference>
<evidence type="ECO:0000256" key="5">
    <source>
        <dbReference type="ARBA" id="ARBA00023163"/>
    </source>
</evidence>
<evidence type="ECO:0000256" key="2">
    <source>
        <dbReference type="ARBA" id="ARBA00022553"/>
    </source>
</evidence>
<feature type="domain" description="Response regulatory" evidence="9">
    <location>
        <begin position="5"/>
        <end position="121"/>
    </location>
</feature>
<evidence type="ECO:0000256" key="6">
    <source>
        <dbReference type="ARBA" id="ARBA00024867"/>
    </source>
</evidence>
<dbReference type="Proteomes" id="UP000798488">
    <property type="component" value="Unassembled WGS sequence"/>
</dbReference>
<dbReference type="InterPro" id="IPR039420">
    <property type="entry name" value="WalR-like"/>
</dbReference>
<dbReference type="CDD" id="cd17535">
    <property type="entry name" value="REC_NarL-like"/>
    <property type="match status" value="1"/>
</dbReference>
<evidence type="ECO:0000256" key="3">
    <source>
        <dbReference type="ARBA" id="ARBA00023015"/>
    </source>
</evidence>